<keyword evidence="3" id="KW-1185">Reference proteome</keyword>
<reference evidence="2 3" key="1">
    <citation type="submission" date="2018-06" db="EMBL/GenBank/DDBJ databases">
        <title>Comparative genomics reveals the genomic features of Rhizophagus irregularis, R. cerebriforme, R. diaphanum and Gigaspora rosea, and their symbiotic lifestyle signature.</title>
        <authorList>
            <person name="Morin E."/>
            <person name="San Clemente H."/>
            <person name="Chen E.C.H."/>
            <person name="De La Providencia I."/>
            <person name="Hainaut M."/>
            <person name="Kuo A."/>
            <person name="Kohler A."/>
            <person name="Murat C."/>
            <person name="Tang N."/>
            <person name="Roy S."/>
            <person name="Loubradou J."/>
            <person name="Henrissat B."/>
            <person name="Grigoriev I.V."/>
            <person name="Corradi N."/>
            <person name="Roux C."/>
            <person name="Martin F.M."/>
        </authorList>
    </citation>
    <scope>NUCLEOTIDE SEQUENCE [LARGE SCALE GENOMIC DNA]</scope>
    <source>
        <strain evidence="2 3">DAOM 227022</strain>
    </source>
</reference>
<evidence type="ECO:0000313" key="3">
    <source>
        <dbReference type="Proteomes" id="UP000265703"/>
    </source>
</evidence>
<gene>
    <name evidence="2" type="ORF">C1645_734769</name>
</gene>
<sequence length="154" mass="17165">MSIFNIKFNYSDDVPSPLRTLPKKGKDSSNIRKQKDDEVVTITSTSDNNNTNTTRLLRLRACTLNNTMIPNLPLTEDHVSTLMQDIEMIKLINVSSNINIDSDLSPSITLSHPSNLIILMDTSSSNDSLIKKANNKKKKKAKQEPELVVPTKVA</sequence>
<evidence type="ECO:0000256" key="1">
    <source>
        <dbReference type="SAM" id="MobiDB-lite"/>
    </source>
</evidence>
<dbReference type="EMBL" id="QKYT01000080">
    <property type="protein sequence ID" value="RIA94475.1"/>
    <property type="molecule type" value="Genomic_DNA"/>
</dbReference>
<feature type="region of interest" description="Disordered" evidence="1">
    <location>
        <begin position="133"/>
        <end position="154"/>
    </location>
</feature>
<proteinExistence type="predicted"/>
<name>A0A397TDF2_9GLOM</name>
<protein>
    <submittedName>
        <fullName evidence="2">Uncharacterized protein</fullName>
    </submittedName>
</protein>
<comment type="caution">
    <text evidence="2">The sequence shown here is derived from an EMBL/GenBank/DDBJ whole genome shotgun (WGS) entry which is preliminary data.</text>
</comment>
<dbReference type="AlphaFoldDB" id="A0A397TDF2"/>
<evidence type="ECO:0000313" key="2">
    <source>
        <dbReference type="EMBL" id="RIA94475.1"/>
    </source>
</evidence>
<accession>A0A397TDF2</accession>
<organism evidence="2 3">
    <name type="scientific">Glomus cerebriforme</name>
    <dbReference type="NCBI Taxonomy" id="658196"/>
    <lineage>
        <taxon>Eukaryota</taxon>
        <taxon>Fungi</taxon>
        <taxon>Fungi incertae sedis</taxon>
        <taxon>Mucoromycota</taxon>
        <taxon>Glomeromycotina</taxon>
        <taxon>Glomeromycetes</taxon>
        <taxon>Glomerales</taxon>
        <taxon>Glomeraceae</taxon>
        <taxon>Glomus</taxon>
    </lineage>
</organism>
<dbReference type="Proteomes" id="UP000265703">
    <property type="component" value="Unassembled WGS sequence"/>
</dbReference>